<comment type="caution">
    <text evidence="2">The sequence shown here is derived from an EMBL/GenBank/DDBJ whole genome shotgun (WGS) entry which is preliminary data.</text>
</comment>
<feature type="region of interest" description="Disordered" evidence="1">
    <location>
        <begin position="50"/>
        <end position="134"/>
    </location>
</feature>
<dbReference type="Proteomes" id="UP000282087">
    <property type="component" value="Unassembled WGS sequence"/>
</dbReference>
<feature type="compositionally biased region" description="Polar residues" evidence="1">
    <location>
        <begin position="73"/>
        <end position="85"/>
    </location>
</feature>
<gene>
    <name evidence="3" type="ORF">DD237_001856</name>
    <name evidence="2" type="ORF">DD238_001230</name>
</gene>
<dbReference type="EMBL" id="QKXF01000100">
    <property type="protein sequence ID" value="RQM17201.1"/>
    <property type="molecule type" value="Genomic_DNA"/>
</dbReference>
<evidence type="ECO:0000313" key="5">
    <source>
        <dbReference type="Proteomes" id="UP000286097"/>
    </source>
</evidence>
<reference evidence="4 5" key="1">
    <citation type="submission" date="2018-06" db="EMBL/GenBank/DDBJ databases">
        <title>Comparative genomics of downy mildews reveals potential adaptations to biotrophy.</title>
        <authorList>
            <person name="Fletcher K."/>
            <person name="Klosterman S.J."/>
            <person name="Derevnina L."/>
            <person name="Martin F."/>
            <person name="Koike S."/>
            <person name="Reyes Chin-Wo S."/>
            <person name="Mou B."/>
            <person name="Michelmore R."/>
        </authorList>
    </citation>
    <scope>NUCLEOTIDE SEQUENCE [LARGE SCALE GENOMIC DNA]</scope>
    <source>
        <strain evidence="3 5">R13</strain>
        <strain evidence="2 4">R14</strain>
    </source>
</reference>
<evidence type="ECO:0000313" key="4">
    <source>
        <dbReference type="Proteomes" id="UP000282087"/>
    </source>
</evidence>
<evidence type="ECO:0000313" key="2">
    <source>
        <dbReference type="EMBL" id="RMX66210.1"/>
    </source>
</evidence>
<dbReference type="Proteomes" id="UP000286097">
    <property type="component" value="Unassembled WGS sequence"/>
</dbReference>
<dbReference type="AlphaFoldDB" id="A0A3M6VPD0"/>
<dbReference type="EMBL" id="QLLG01000212">
    <property type="protein sequence ID" value="RMX66210.1"/>
    <property type="molecule type" value="Genomic_DNA"/>
</dbReference>
<feature type="compositionally biased region" description="Polar residues" evidence="1">
    <location>
        <begin position="115"/>
        <end position="134"/>
    </location>
</feature>
<dbReference type="OrthoDB" id="165368at2759"/>
<proteinExistence type="predicted"/>
<evidence type="ECO:0000256" key="1">
    <source>
        <dbReference type="SAM" id="MobiDB-lite"/>
    </source>
</evidence>
<protein>
    <submittedName>
        <fullName evidence="2">Uncharacterized protein</fullName>
    </submittedName>
</protein>
<organism evidence="2 4">
    <name type="scientific">Peronospora effusa</name>
    <dbReference type="NCBI Taxonomy" id="542832"/>
    <lineage>
        <taxon>Eukaryota</taxon>
        <taxon>Sar</taxon>
        <taxon>Stramenopiles</taxon>
        <taxon>Oomycota</taxon>
        <taxon>Peronosporomycetes</taxon>
        <taxon>Peronosporales</taxon>
        <taxon>Peronosporaceae</taxon>
        <taxon>Peronospora</taxon>
    </lineage>
</organism>
<dbReference type="VEuPathDB" id="FungiDB:DD237_001856"/>
<sequence length="404" mass="45452">MSAYLNGYDSEHMLFHQPFATGPLTVEDLDDDDCFSDFDAVERDIDAEIEARQHEKPRVAVRVLPPSPSSSPRTISQRMLQVLQQHRTRSRAAAAGADSMPPRRRMPRAVEKNTRNSTADLHSMGNKKTSPANTVKMTDTTLDTSLSSRVRSSCTDRLEARISKSFQTQRGNGLGRRAVEEEPDVSLLYLERETYPAESVRKTVHARLSDNRPRNASTPQETKMMEIMDKERAMNVFRSEMSCPERSSSAKKNNGVMFHFRRGKSVKNDMLDGRLERLALTNGRPDDRVENTLVKAQPLKHVTDPEYTALASQLAETESLVDSIESCMKKPSFLELAARVLNEMQLLWKTTQQIRANGTTLILASVSKRQNADFTQALRRLVAKAASVQMRIGALMDAIKQLMV</sequence>
<keyword evidence="4" id="KW-1185">Reference proteome</keyword>
<accession>A0A3M6VPD0</accession>
<evidence type="ECO:0000313" key="3">
    <source>
        <dbReference type="EMBL" id="RQM17201.1"/>
    </source>
</evidence>
<name>A0A3M6VPD0_9STRA</name>